<protein>
    <recommendedName>
        <fullName evidence="3">DUF4292 domain-containing protein</fullName>
    </recommendedName>
</protein>
<dbReference type="AlphaFoldDB" id="A0A7M3MGQ3"/>
<dbReference type="EMBL" id="QMIE01000004">
    <property type="protein sequence ID" value="TVM18429.1"/>
    <property type="molecule type" value="Genomic_DNA"/>
</dbReference>
<evidence type="ECO:0008006" key="3">
    <source>
        <dbReference type="Google" id="ProtNLM"/>
    </source>
</evidence>
<dbReference type="OrthoDB" id="5470164at2"/>
<accession>A0A7M3MGQ3</accession>
<sequence>MKISSTHLPASLCRTLCTALVLLLVLLLVLGISACAPKRPAELEPGVSPEVRFFRLAQERWGTFQNRMQAGREGPLHFQAKASLNYSSPSSSHRVVLDFYGSTDLPLRLDLTAGIGATIALWREDAIDFTAYVPDEKTAFHFPDSKQGMAAFGLPLPYGLQDLAQLITGRWSALVPEEYESAVAVNENRPEGPIRYTLRGPDGTFQLTLDEEALPAAYTSPGAGSWELTFSNVEKGPAGMTPGRIRMVRSPQEKALLTLKELTLRDEPWPDDALALELPPGTKERIYAAP</sequence>
<evidence type="ECO:0000313" key="2">
    <source>
        <dbReference type="Proteomes" id="UP000448292"/>
    </source>
</evidence>
<organism evidence="1 2">
    <name type="scientific">Oceanidesulfovibrio indonesiensis</name>
    <dbReference type="NCBI Taxonomy" id="54767"/>
    <lineage>
        <taxon>Bacteria</taxon>
        <taxon>Pseudomonadati</taxon>
        <taxon>Thermodesulfobacteriota</taxon>
        <taxon>Desulfovibrionia</taxon>
        <taxon>Desulfovibrionales</taxon>
        <taxon>Desulfovibrionaceae</taxon>
        <taxon>Oceanidesulfovibrio</taxon>
    </lineage>
</organism>
<proteinExistence type="predicted"/>
<dbReference type="PROSITE" id="PS51257">
    <property type="entry name" value="PROKAR_LIPOPROTEIN"/>
    <property type="match status" value="1"/>
</dbReference>
<evidence type="ECO:0000313" key="1">
    <source>
        <dbReference type="EMBL" id="TVM18429.1"/>
    </source>
</evidence>
<dbReference type="Proteomes" id="UP000448292">
    <property type="component" value="Unassembled WGS sequence"/>
</dbReference>
<keyword evidence="2" id="KW-1185">Reference proteome</keyword>
<name>A0A7M3MGQ3_9BACT</name>
<reference evidence="1 2" key="1">
    <citation type="submission" date="2018-06" db="EMBL/GenBank/DDBJ databases">
        <title>Complete genome of Desulfovibrio indonesiensis P37SLT.</title>
        <authorList>
            <person name="Crispim J.S."/>
            <person name="Vidigal P.M.P."/>
            <person name="Silva L.C.F."/>
            <person name="Laguardia C.N."/>
            <person name="Araujo L.C."/>
            <person name="Dias R.S."/>
            <person name="Sousa M.P."/>
            <person name="Paula S.O."/>
            <person name="Silva C."/>
        </authorList>
    </citation>
    <scope>NUCLEOTIDE SEQUENCE [LARGE SCALE GENOMIC DNA]</scope>
    <source>
        <strain evidence="1 2">P37SLT</strain>
    </source>
</reference>
<gene>
    <name evidence="1" type="ORF">DPQ33_06710</name>
</gene>
<dbReference type="RefSeq" id="WP_144302434.1">
    <property type="nucleotide sequence ID" value="NZ_QMIE01000004.1"/>
</dbReference>
<comment type="caution">
    <text evidence="1">The sequence shown here is derived from an EMBL/GenBank/DDBJ whole genome shotgun (WGS) entry which is preliminary data.</text>
</comment>